<organism evidence="2 3">
    <name type="scientific">Pararhizobium antarcticum</name>
    <dbReference type="NCBI Taxonomy" id="1798805"/>
    <lineage>
        <taxon>Bacteria</taxon>
        <taxon>Pseudomonadati</taxon>
        <taxon>Pseudomonadota</taxon>
        <taxon>Alphaproteobacteria</taxon>
        <taxon>Hyphomicrobiales</taxon>
        <taxon>Rhizobiaceae</taxon>
        <taxon>Rhizobium/Agrobacterium group</taxon>
        <taxon>Pararhizobium</taxon>
    </lineage>
</organism>
<dbReference type="Gene3D" id="3.40.50.150">
    <property type="entry name" value="Vaccinia Virus protein VP39"/>
    <property type="match status" value="1"/>
</dbReference>
<dbReference type="OrthoDB" id="9814604at2"/>
<dbReference type="InterPro" id="IPR006342">
    <property type="entry name" value="FkbM_mtfrase"/>
</dbReference>
<evidence type="ECO:0000259" key="1">
    <source>
        <dbReference type="Pfam" id="PF05050"/>
    </source>
</evidence>
<feature type="domain" description="Methyltransferase FkbM" evidence="1">
    <location>
        <begin position="13"/>
        <end position="166"/>
    </location>
</feature>
<reference evidence="2 3" key="1">
    <citation type="submission" date="2016-02" db="EMBL/GenBank/DDBJ databases">
        <title>Genome sequencing of a beta-galactosidase producing bacteria Rhizobium sp. 59.</title>
        <authorList>
            <person name="Wang D."/>
            <person name="Kot W."/>
            <person name="Qin Y."/>
            <person name="Hansen L."/>
            <person name="Naqvi K."/>
            <person name="Rensing C."/>
        </authorList>
    </citation>
    <scope>NUCLEOTIDE SEQUENCE [LARGE SCALE GENOMIC DNA]</scope>
    <source>
        <strain evidence="2 3">59</strain>
    </source>
</reference>
<name>A0A657LZC1_9HYPH</name>
<accession>A0A657LZC1</accession>
<comment type="caution">
    <text evidence="2">The sequence shown here is derived from an EMBL/GenBank/DDBJ whole genome shotgun (WGS) entry which is preliminary data.</text>
</comment>
<dbReference type="RefSeq" id="WP_071831084.1">
    <property type="nucleotide sequence ID" value="NZ_LSRP01000002.1"/>
</dbReference>
<keyword evidence="3" id="KW-1185">Reference proteome</keyword>
<dbReference type="AlphaFoldDB" id="A0A657LZC1"/>
<dbReference type="SUPFAM" id="SSF53335">
    <property type="entry name" value="S-adenosyl-L-methionine-dependent methyltransferases"/>
    <property type="match status" value="1"/>
</dbReference>
<dbReference type="EMBL" id="LSRP01000002">
    <property type="protein sequence ID" value="OJG00988.1"/>
    <property type="molecule type" value="Genomic_DNA"/>
</dbReference>
<evidence type="ECO:0000313" key="2">
    <source>
        <dbReference type="EMBL" id="OJG00988.1"/>
    </source>
</evidence>
<dbReference type="Proteomes" id="UP000182661">
    <property type="component" value="Unassembled WGS sequence"/>
</dbReference>
<evidence type="ECO:0000313" key="3">
    <source>
        <dbReference type="Proteomes" id="UP000182661"/>
    </source>
</evidence>
<dbReference type="InterPro" id="IPR029063">
    <property type="entry name" value="SAM-dependent_MTases_sf"/>
</dbReference>
<dbReference type="NCBIfam" id="TIGR01444">
    <property type="entry name" value="fkbM_fam"/>
    <property type="match status" value="1"/>
</dbReference>
<gene>
    <name evidence="2" type="ORF">AX760_09160</name>
</gene>
<protein>
    <recommendedName>
        <fullName evidence="1">Methyltransferase FkbM domain-containing protein</fullName>
    </recommendedName>
</protein>
<sequence>MSAFAFDSNLVFDLGMNNGDDTDYYLKRGFRVVGLEANPGLCEKAALRFSDAIAQGQLAIVHAAIWESSGETVFHVNLENDHWSSIDIGWAGRNDSNCEAITVRCVTLPELFAEHGVPFYLKIDVEGVDHVVLDQLRGLERLPQFVSVEDCRFGFQYMETLSACGYDGFKLLDQSTVGDMRDPSVDHSFQPGSSGPFGNDVPGAWASYDAAVDVYSHTVRDLSGQRLAPRTQWWDIHCTHLPTSASGPSKREKHHV</sequence>
<proteinExistence type="predicted"/>
<dbReference type="Pfam" id="PF05050">
    <property type="entry name" value="Methyltransf_21"/>
    <property type="match status" value="1"/>
</dbReference>